<dbReference type="InterPro" id="IPR029063">
    <property type="entry name" value="SAM-dependent_MTases_sf"/>
</dbReference>
<accession>A0A7J7LU72</accession>
<evidence type="ECO:0000259" key="5">
    <source>
        <dbReference type="Pfam" id="PF08241"/>
    </source>
</evidence>
<dbReference type="SUPFAM" id="SSF53335">
    <property type="entry name" value="S-adenosyl-L-methionine-dependent methyltransferases"/>
    <property type="match status" value="1"/>
</dbReference>
<protein>
    <recommendedName>
        <fullName evidence="5">Methyltransferase type 11 domain-containing protein</fullName>
    </recommendedName>
</protein>
<feature type="region of interest" description="SAM motif III" evidence="4">
    <location>
        <begin position="221"/>
        <end position="230"/>
    </location>
</feature>
<dbReference type="GO" id="GO:0032259">
    <property type="term" value="P:methylation"/>
    <property type="evidence" value="ECO:0007669"/>
    <property type="project" value="UniProtKB-UniRule"/>
</dbReference>
<dbReference type="Pfam" id="PF08241">
    <property type="entry name" value="Methyltransf_11"/>
    <property type="match status" value="1"/>
</dbReference>
<dbReference type="OrthoDB" id="8300214at2759"/>
<dbReference type="PANTHER" id="PTHR43591:SF81">
    <property type="entry name" value="MAGNESIUM PROTOPORPHYRIN IX METHYLTRANSFERASE, CHLOROPLASTIC-RELATED"/>
    <property type="match status" value="1"/>
</dbReference>
<dbReference type="AlphaFoldDB" id="A0A7J7LU72"/>
<dbReference type="InterPro" id="IPR013216">
    <property type="entry name" value="Methyltransf_11"/>
</dbReference>
<proteinExistence type="inferred from homology"/>
<dbReference type="InterPro" id="IPR025774">
    <property type="entry name" value="PiNMT-like"/>
</dbReference>
<dbReference type="PROSITE" id="PS51581">
    <property type="entry name" value="SAM_GTMT"/>
    <property type="match status" value="1"/>
</dbReference>
<keyword evidence="3 4" id="KW-0949">S-adenosyl-L-methionine</keyword>
<evidence type="ECO:0000256" key="2">
    <source>
        <dbReference type="ARBA" id="ARBA00022679"/>
    </source>
</evidence>
<comment type="similarity">
    <text evidence="4">Belongs to the class I-like SAM-binding methyltransferase superfamily. gTMT family.</text>
</comment>
<keyword evidence="2 4" id="KW-0808">Transferase</keyword>
<feature type="region of interest" description="SAM motif II" evidence="4">
    <location>
        <begin position="194"/>
        <end position="202"/>
    </location>
</feature>
<dbReference type="EMBL" id="JACGCM010002002">
    <property type="protein sequence ID" value="KAF6146231.1"/>
    <property type="molecule type" value="Genomic_DNA"/>
</dbReference>
<organism evidence="6 7">
    <name type="scientific">Kingdonia uniflora</name>
    <dbReference type="NCBI Taxonomy" id="39325"/>
    <lineage>
        <taxon>Eukaryota</taxon>
        <taxon>Viridiplantae</taxon>
        <taxon>Streptophyta</taxon>
        <taxon>Embryophyta</taxon>
        <taxon>Tracheophyta</taxon>
        <taxon>Spermatophyta</taxon>
        <taxon>Magnoliopsida</taxon>
        <taxon>Ranunculales</taxon>
        <taxon>Circaeasteraceae</taxon>
        <taxon>Kingdonia</taxon>
    </lineage>
</organism>
<evidence type="ECO:0000256" key="1">
    <source>
        <dbReference type="ARBA" id="ARBA00022603"/>
    </source>
</evidence>
<dbReference type="CDD" id="cd02440">
    <property type="entry name" value="AdoMet_MTases"/>
    <property type="match status" value="1"/>
</dbReference>
<evidence type="ECO:0000256" key="4">
    <source>
        <dbReference type="PROSITE-ProRule" id="PRU00914"/>
    </source>
</evidence>
<comment type="caution">
    <text evidence="6">The sequence shown here is derived from an EMBL/GenBank/DDBJ whole genome shotgun (WGS) entry which is preliminary data.</text>
</comment>
<dbReference type="Gene3D" id="3.40.50.150">
    <property type="entry name" value="Vaccinia Virus protein VP39"/>
    <property type="match status" value="1"/>
</dbReference>
<evidence type="ECO:0000256" key="3">
    <source>
        <dbReference type="ARBA" id="ARBA00022691"/>
    </source>
</evidence>
<dbReference type="GO" id="GO:0008757">
    <property type="term" value="F:S-adenosylmethionine-dependent methyltransferase activity"/>
    <property type="evidence" value="ECO:0007669"/>
    <property type="project" value="InterPro"/>
</dbReference>
<evidence type="ECO:0000313" key="7">
    <source>
        <dbReference type="Proteomes" id="UP000541444"/>
    </source>
</evidence>
<sequence>MNSVLGTCEHPYLQLSLKHSPFFRRTRLSLPPTFNNNRRRTQVKMASITTTTVEMGANNELLKKGIAELYDESSGIWEDIWGDHMHHGFYDPDGNANISDHRSAQIRMIEEALNVANVANSEDSSKIPKNIVDVGCGIGGSSRYLARKFGASCQGITLSPIQAQRAQALANAQGLGDKVLFQVADALQQPFPNGHFDLVWSMESGEHMPDKRKFVSELVRVAAPGATIIIVTWCHRDLSPSEESLQPEEKELLRKICDSYYLPDWCSTADYVELLKSFSLQDIKSADWSKYVAPFWPAVIRSALTWKGITSLLRAVPQRPPEWWTCLCKVVRNGCLGWKTIKGALAMPMMIEGYKKDLIKFAIITCRRPE</sequence>
<dbReference type="PANTHER" id="PTHR43591">
    <property type="entry name" value="METHYLTRANSFERASE"/>
    <property type="match status" value="1"/>
</dbReference>
<keyword evidence="1 4" id="KW-0489">Methyltransferase</keyword>
<feature type="region of interest" description="SAM motif I" evidence="4">
    <location>
        <begin position="131"/>
        <end position="140"/>
    </location>
</feature>
<reference evidence="6 7" key="1">
    <citation type="journal article" date="2020" name="IScience">
        <title>Genome Sequencing of the Endangered Kingdonia uniflora (Circaeasteraceae, Ranunculales) Reveals Potential Mechanisms of Evolutionary Specialization.</title>
        <authorList>
            <person name="Sun Y."/>
            <person name="Deng T."/>
            <person name="Zhang A."/>
            <person name="Moore M.J."/>
            <person name="Landis J.B."/>
            <person name="Lin N."/>
            <person name="Zhang H."/>
            <person name="Zhang X."/>
            <person name="Huang J."/>
            <person name="Zhang X."/>
            <person name="Sun H."/>
            <person name="Wang H."/>
        </authorList>
    </citation>
    <scope>NUCLEOTIDE SEQUENCE [LARGE SCALE GENOMIC DNA]</scope>
    <source>
        <strain evidence="6">TB1705</strain>
        <tissue evidence="6">Leaf</tissue>
    </source>
</reference>
<name>A0A7J7LU72_9MAGN</name>
<evidence type="ECO:0000313" key="6">
    <source>
        <dbReference type="EMBL" id="KAF6146231.1"/>
    </source>
</evidence>
<gene>
    <name evidence="6" type="ORF">GIB67_011703</name>
</gene>
<keyword evidence="7" id="KW-1185">Reference proteome</keyword>
<feature type="domain" description="Methyltransferase type 11" evidence="5">
    <location>
        <begin position="132"/>
        <end position="230"/>
    </location>
</feature>
<dbReference type="Proteomes" id="UP000541444">
    <property type="component" value="Unassembled WGS sequence"/>
</dbReference>